<reference evidence="4" key="1">
    <citation type="submission" date="2025-08" db="UniProtKB">
        <authorList>
            <consortium name="RefSeq"/>
        </authorList>
    </citation>
    <scope>IDENTIFICATION</scope>
    <source>
        <tissue evidence="4">Muscle</tissue>
    </source>
</reference>
<dbReference type="InterPro" id="IPR028168">
    <property type="entry name" value="KASH5_CC"/>
</dbReference>
<dbReference type="PANTHER" id="PTHR47300:SF1">
    <property type="entry name" value="PROTEIN KASH5"/>
    <property type="match status" value="1"/>
</dbReference>
<dbReference type="InterPro" id="IPR028170">
    <property type="entry name" value="KASH5"/>
</dbReference>
<dbReference type="GeneID" id="111085117"/>
<evidence type="ECO:0000259" key="2">
    <source>
        <dbReference type="Pfam" id="PF14662"/>
    </source>
</evidence>
<evidence type="ECO:0000256" key="1">
    <source>
        <dbReference type="SAM" id="Coils"/>
    </source>
</evidence>
<dbReference type="Proteomes" id="UP000694941">
    <property type="component" value="Unplaced"/>
</dbReference>
<keyword evidence="3" id="KW-1185">Reference proteome</keyword>
<keyword evidence="1" id="KW-0175">Coiled coil</keyword>
<dbReference type="RefSeq" id="XP_022238052.1">
    <property type="nucleotide sequence ID" value="XM_022382344.1"/>
</dbReference>
<evidence type="ECO:0000313" key="4">
    <source>
        <dbReference type="RefSeq" id="XP_022238052.1"/>
    </source>
</evidence>
<dbReference type="Pfam" id="PF14662">
    <property type="entry name" value="KASH_CCD"/>
    <property type="match status" value="1"/>
</dbReference>
<organism evidence="3 4">
    <name type="scientific">Limulus polyphemus</name>
    <name type="common">Atlantic horseshoe crab</name>
    <dbReference type="NCBI Taxonomy" id="6850"/>
    <lineage>
        <taxon>Eukaryota</taxon>
        <taxon>Metazoa</taxon>
        <taxon>Ecdysozoa</taxon>
        <taxon>Arthropoda</taxon>
        <taxon>Chelicerata</taxon>
        <taxon>Merostomata</taxon>
        <taxon>Xiphosura</taxon>
        <taxon>Limulidae</taxon>
        <taxon>Limulus</taxon>
    </lineage>
</organism>
<evidence type="ECO:0000313" key="3">
    <source>
        <dbReference type="Proteomes" id="UP000694941"/>
    </source>
</evidence>
<feature type="coiled-coil region" evidence="1">
    <location>
        <begin position="102"/>
        <end position="282"/>
    </location>
</feature>
<accession>A0ABM1S347</accession>
<proteinExistence type="predicted"/>
<dbReference type="PANTHER" id="PTHR47300">
    <property type="entry name" value="PROTEIN KASH5"/>
    <property type="match status" value="1"/>
</dbReference>
<gene>
    <name evidence="4" type="primary">LOC111085117</name>
</gene>
<sequence>MKSFACLMKQNKIFSVHIRDNPLCIQGCKEHDDKTFTSDSTFPFDSSFSIEEKHDSSCDIASTGSFNSSLGILNTSKLSSVSMEGKAGGNTSRDFIDLLNEVEELGFHNKKLQAENERLRAQISQSEETTNQLMTENEQLRLKVSSFQNVLEKTKDLEKEYEEMKTSFEQEEKMRIKLEDSVANLQKENRHLLSQQKDLEQELLMTNSMLEKYKKEEELVIFLEDQVQDLIQQKEIWKMELEEKTSVCEELHQVVKEYTKANEVLQQDKSILEVELYKAQEEIQSIAEAVGSSYNHDEDVGEDEDYCETEDLIYHIQTPHNISLQKHHRFQNCISLQKRKEPVYSSTPHQNNFMKNISICAEMKDLIHANDSLPTPICGKEQSFLSCSGKAESPVPCGDSLDGKVS</sequence>
<name>A0ABM1S347_LIMPO</name>
<protein>
    <submittedName>
        <fullName evidence="4">Protein CASC4-like</fullName>
    </submittedName>
</protein>
<feature type="domain" description="KASH5-like coiled-coil" evidence="2">
    <location>
        <begin position="97"/>
        <end position="276"/>
    </location>
</feature>